<gene>
    <name evidence="12" type="primary">LOC105432526</name>
</gene>
<dbReference type="GO" id="GO:0005886">
    <property type="term" value="C:plasma membrane"/>
    <property type="evidence" value="ECO:0007669"/>
    <property type="project" value="UniProtKB-SubCell"/>
</dbReference>
<evidence type="ECO:0000256" key="10">
    <source>
        <dbReference type="RuleBase" id="RU351113"/>
    </source>
</evidence>
<comment type="subcellular location">
    <subcellularLocation>
        <location evidence="1 10">Cell membrane</location>
        <topology evidence="1 10">Multi-pass membrane protein</topology>
    </subcellularLocation>
</comment>
<dbReference type="OrthoDB" id="8185860at2759"/>
<keyword evidence="5 10" id="KW-0552">Olfaction</keyword>
<name>A0A6I9WR61_9HYME</name>
<evidence type="ECO:0000256" key="1">
    <source>
        <dbReference type="ARBA" id="ARBA00004651"/>
    </source>
</evidence>
<keyword evidence="2" id="KW-1003">Cell membrane</keyword>
<keyword evidence="7 10" id="KW-0472">Membrane</keyword>
<evidence type="ECO:0000313" key="11">
    <source>
        <dbReference type="Proteomes" id="UP000504615"/>
    </source>
</evidence>
<organism evidence="11 12">
    <name type="scientific">Pogonomyrmex barbatus</name>
    <name type="common">red harvester ant</name>
    <dbReference type="NCBI Taxonomy" id="144034"/>
    <lineage>
        <taxon>Eukaryota</taxon>
        <taxon>Metazoa</taxon>
        <taxon>Ecdysozoa</taxon>
        <taxon>Arthropoda</taxon>
        <taxon>Hexapoda</taxon>
        <taxon>Insecta</taxon>
        <taxon>Pterygota</taxon>
        <taxon>Neoptera</taxon>
        <taxon>Endopterygota</taxon>
        <taxon>Hymenoptera</taxon>
        <taxon>Apocrita</taxon>
        <taxon>Aculeata</taxon>
        <taxon>Formicoidea</taxon>
        <taxon>Formicidae</taxon>
        <taxon>Myrmicinae</taxon>
        <taxon>Pogonomyrmex</taxon>
    </lineage>
</organism>
<dbReference type="Proteomes" id="UP000504615">
    <property type="component" value="Unplaced"/>
</dbReference>
<dbReference type="GO" id="GO:0005549">
    <property type="term" value="F:odorant binding"/>
    <property type="evidence" value="ECO:0007669"/>
    <property type="project" value="InterPro"/>
</dbReference>
<accession>A0A6I9WR61</accession>
<keyword evidence="9 10" id="KW-0807">Transducer</keyword>
<reference evidence="12" key="1">
    <citation type="submission" date="2025-08" db="UniProtKB">
        <authorList>
            <consortium name="RefSeq"/>
        </authorList>
    </citation>
    <scope>IDENTIFICATION</scope>
</reference>
<feature type="transmembrane region" description="Helical" evidence="10">
    <location>
        <begin position="210"/>
        <end position="232"/>
    </location>
</feature>
<feature type="transmembrane region" description="Helical" evidence="10">
    <location>
        <begin position="86"/>
        <end position="106"/>
    </location>
</feature>
<keyword evidence="3 10" id="KW-0716">Sensory transduction</keyword>
<dbReference type="Pfam" id="PF02949">
    <property type="entry name" value="7tm_6"/>
    <property type="match status" value="1"/>
</dbReference>
<proteinExistence type="inferred from homology"/>
<evidence type="ECO:0000256" key="3">
    <source>
        <dbReference type="ARBA" id="ARBA00022606"/>
    </source>
</evidence>
<sequence>MENLILEKHPNENYKQDIKYVIKQNHILLRILGIWPLLERDLSVYETICKILLIIICCTLICFEGIPSMLYCLLVPEGEPGSKLKMIAPTVYSFTALAKYGALIVYENEIRSCLRHIKDDWRFVAIVSNARDIMLEKTKVARSMFTICCVFLYCAGLSYQTIVPLSRGGIVTHDNVTIRPLAYAGYFVLFDEQRSPAYEIVFTLQFFGGFVMYSVTIVTYGLAALFVMHACAQMKILMMLMEDLVDERVCKEKTVDEKLIAVVERQIRIRNFLCLAEDTLQKSSLFEILGNTIMMCFVGYCILMEWRDGNTANVCTFLVALASDTVNIFLLCYIGEHITATADEVALKTNMLEWYRLPARRTRYMVLIIIMSHIPSKITAGKFIVLSLKTFGDVMKSAVVYFNILRTVAD</sequence>
<dbReference type="GO" id="GO:0007165">
    <property type="term" value="P:signal transduction"/>
    <property type="evidence" value="ECO:0007669"/>
    <property type="project" value="UniProtKB-KW"/>
</dbReference>
<dbReference type="InterPro" id="IPR004117">
    <property type="entry name" value="7tm6_olfct_rcpt"/>
</dbReference>
<evidence type="ECO:0000313" key="12">
    <source>
        <dbReference type="RefSeq" id="XP_011645683.1"/>
    </source>
</evidence>
<evidence type="ECO:0000256" key="7">
    <source>
        <dbReference type="ARBA" id="ARBA00023136"/>
    </source>
</evidence>
<dbReference type="PANTHER" id="PTHR21137">
    <property type="entry name" value="ODORANT RECEPTOR"/>
    <property type="match status" value="1"/>
</dbReference>
<dbReference type="GeneID" id="105432526"/>
<evidence type="ECO:0000256" key="5">
    <source>
        <dbReference type="ARBA" id="ARBA00022725"/>
    </source>
</evidence>
<dbReference type="GO" id="GO:0004984">
    <property type="term" value="F:olfactory receptor activity"/>
    <property type="evidence" value="ECO:0007669"/>
    <property type="project" value="InterPro"/>
</dbReference>
<keyword evidence="6 10" id="KW-1133">Transmembrane helix</keyword>
<dbReference type="AlphaFoldDB" id="A0A6I9WR61"/>
<feature type="transmembrane region" description="Helical" evidence="10">
    <location>
        <begin position="364"/>
        <end position="385"/>
    </location>
</feature>
<evidence type="ECO:0000256" key="4">
    <source>
        <dbReference type="ARBA" id="ARBA00022692"/>
    </source>
</evidence>
<protein>
    <recommendedName>
        <fullName evidence="10">Odorant receptor</fullName>
    </recommendedName>
</protein>
<evidence type="ECO:0000256" key="8">
    <source>
        <dbReference type="ARBA" id="ARBA00023170"/>
    </source>
</evidence>
<keyword evidence="11" id="KW-1185">Reference proteome</keyword>
<comment type="caution">
    <text evidence="10">Lacks conserved residue(s) required for the propagation of feature annotation.</text>
</comment>
<dbReference type="RefSeq" id="XP_011645683.1">
    <property type="nucleotide sequence ID" value="XM_011647381.2"/>
</dbReference>
<dbReference type="PANTHER" id="PTHR21137:SF35">
    <property type="entry name" value="ODORANT RECEPTOR 19A-RELATED"/>
    <property type="match status" value="1"/>
</dbReference>
<keyword evidence="4 10" id="KW-0812">Transmembrane</keyword>
<comment type="similarity">
    <text evidence="10">Belongs to the insect chemoreceptor superfamily. Heteromeric odorant receptor channel (TC 1.A.69) family.</text>
</comment>
<evidence type="ECO:0000256" key="6">
    <source>
        <dbReference type="ARBA" id="ARBA00022989"/>
    </source>
</evidence>
<feature type="transmembrane region" description="Helical" evidence="10">
    <location>
        <begin position="47"/>
        <end position="66"/>
    </location>
</feature>
<evidence type="ECO:0000256" key="9">
    <source>
        <dbReference type="ARBA" id="ARBA00023224"/>
    </source>
</evidence>
<feature type="transmembrane region" description="Helical" evidence="10">
    <location>
        <begin position="140"/>
        <end position="159"/>
    </location>
</feature>
<evidence type="ECO:0000256" key="2">
    <source>
        <dbReference type="ARBA" id="ARBA00022475"/>
    </source>
</evidence>
<keyword evidence="8 10" id="KW-0675">Receptor</keyword>
<dbReference type="KEGG" id="pbar:105432526"/>